<sequence length="141" mass="15484">MTREEISRLLALEPLVGTPALLVTLQEAEVELNAVWEPLDIESYSLLEAIHAIGGSWRRLHDYCAGDIVDLNSNLSLFYNVSEVVSHLVDMASRGRGCRCLYARAAAHMLGLHGLLSLAFETQTIEKDASTITLNSMEAQA</sequence>
<protein>
    <submittedName>
        <fullName evidence="1">Uncharacterized protein</fullName>
    </submittedName>
</protein>
<comment type="caution">
    <text evidence="1">The sequence shown here is derived from an EMBL/GenBank/DDBJ whole genome shotgun (WGS) entry which is preliminary data.</text>
</comment>
<evidence type="ECO:0000313" key="2">
    <source>
        <dbReference type="Proteomes" id="UP000480681"/>
    </source>
</evidence>
<name>A0AAW9YAH2_9GAMM</name>
<dbReference type="AlphaFoldDB" id="A0AAW9YAH2"/>
<dbReference type="EMBL" id="JAAIKZ010000013">
    <property type="protein sequence ID" value="NEX74512.1"/>
    <property type="molecule type" value="Genomic_DNA"/>
</dbReference>
<evidence type="ECO:0000313" key="1">
    <source>
        <dbReference type="EMBL" id="NEX74512.1"/>
    </source>
</evidence>
<dbReference type="Proteomes" id="UP000480681">
    <property type="component" value="Unassembled WGS sequence"/>
</dbReference>
<gene>
    <name evidence="1" type="ORF">G4911_07135</name>
</gene>
<reference evidence="1 2" key="1">
    <citation type="submission" date="2020-02" db="EMBL/GenBank/DDBJ databases">
        <title>Genome sequencing of Aeromonas rivipollensis.</title>
        <authorList>
            <person name="Fono-Tamo Ubani E.K."/>
            <person name="Lekota K.E."/>
        </authorList>
    </citation>
    <scope>NUCLEOTIDE SEQUENCE [LARGE SCALE GENOMIC DNA]</scope>
    <source>
        <strain evidence="1 2">G87</strain>
    </source>
</reference>
<proteinExistence type="predicted"/>
<organism evidence="1 2">
    <name type="scientific">Aeromonas rivipollensis</name>
    <dbReference type="NCBI Taxonomy" id="948519"/>
    <lineage>
        <taxon>Bacteria</taxon>
        <taxon>Pseudomonadati</taxon>
        <taxon>Pseudomonadota</taxon>
        <taxon>Gammaproteobacteria</taxon>
        <taxon>Aeromonadales</taxon>
        <taxon>Aeromonadaceae</taxon>
        <taxon>Aeromonas</taxon>
    </lineage>
</organism>
<dbReference type="RefSeq" id="WP_163147955.1">
    <property type="nucleotide sequence ID" value="NZ_JAAIKZ010000013.1"/>
</dbReference>
<accession>A0AAW9YAH2</accession>